<dbReference type="PANTHER" id="PTHR40114">
    <property type="entry name" value="SLR0698 PROTEIN"/>
    <property type="match status" value="1"/>
</dbReference>
<protein>
    <recommendedName>
        <fullName evidence="2">CYTH domain-containing protein</fullName>
    </recommendedName>
</protein>
<evidence type="ECO:0000259" key="2">
    <source>
        <dbReference type="SMART" id="SM01118"/>
    </source>
</evidence>
<dbReference type="Gene3D" id="2.40.320.10">
    <property type="entry name" value="Hypothetical Protein Pfu-838710-001"/>
    <property type="match status" value="1"/>
</dbReference>
<reference evidence="3 4" key="1">
    <citation type="submission" date="2018-11" db="EMBL/GenBank/DDBJ databases">
        <title>Complete genome sequencing of the Actinobacteria Serinibacter sp. K3-2.</title>
        <authorList>
            <person name="Rakitin A.L."/>
            <person name="Beletsky A.V."/>
            <person name="Mardanov A.V."/>
            <person name="Ravin N.V."/>
            <person name="Gromova A.S."/>
            <person name="Filippova S.N."/>
            <person name="Gal'Chenko V.F."/>
        </authorList>
    </citation>
    <scope>NUCLEOTIDE SEQUENCE [LARGE SCALE GENOMIC DNA]</scope>
    <source>
        <strain evidence="3 4">K3-2</strain>
    </source>
</reference>
<sequence>MVILLERDVLLMGAVGEEAGAVERSRTTPCQERPSRVDHGSVGIPRRGNLSILPDPPGSLRGWSPGVGEDGGVPTPRDTPRDSPDDTEDLQAAQDFEFERRFLVTDFPAHLRDAPTLIVQSYYLADAGYALRVRVQANGLEAHVDGASSPLDVLDEHASAMSMGSVTVKGPSVGGTRYESERQVDPGVAVEMIRRGGMAMAKTRYSVWAGGDGWSVDVFGGASSPLIVAECERSGPVTDLEIPAFCVTELTDDRRFSNESLANRPYGEWSTAYLAELAEAGPEMRADFGTNARLLPD</sequence>
<dbReference type="InterPro" id="IPR033469">
    <property type="entry name" value="CYTH-like_dom_sf"/>
</dbReference>
<dbReference type="PANTHER" id="PTHR40114:SF1">
    <property type="entry name" value="SLR0698 PROTEIN"/>
    <property type="match status" value="1"/>
</dbReference>
<dbReference type="Proteomes" id="UP000297318">
    <property type="component" value="Unassembled WGS sequence"/>
</dbReference>
<evidence type="ECO:0000313" key="3">
    <source>
        <dbReference type="EMBL" id="TGO04196.1"/>
    </source>
</evidence>
<dbReference type="EMBL" id="RHPJ01000004">
    <property type="protein sequence ID" value="TGO04196.1"/>
    <property type="molecule type" value="Genomic_DNA"/>
</dbReference>
<accession>A0A4Z1DXA7</accession>
<dbReference type="InterPro" id="IPR023577">
    <property type="entry name" value="CYTH_domain"/>
</dbReference>
<name>A0A4Z1DXA7_9MICO</name>
<dbReference type="CDD" id="cd07891">
    <property type="entry name" value="CYTH-like_CthTTM-like_1"/>
    <property type="match status" value="1"/>
</dbReference>
<feature type="region of interest" description="Disordered" evidence="1">
    <location>
        <begin position="21"/>
        <end position="88"/>
    </location>
</feature>
<dbReference type="SMART" id="SM01118">
    <property type="entry name" value="CYTH"/>
    <property type="match status" value="1"/>
</dbReference>
<dbReference type="AlphaFoldDB" id="A0A4Z1DXA7"/>
<evidence type="ECO:0000256" key="1">
    <source>
        <dbReference type="SAM" id="MobiDB-lite"/>
    </source>
</evidence>
<comment type="caution">
    <text evidence="3">The sequence shown here is derived from an EMBL/GenBank/DDBJ whole genome shotgun (WGS) entry which is preliminary data.</text>
</comment>
<proteinExistence type="predicted"/>
<evidence type="ECO:0000313" key="4">
    <source>
        <dbReference type="Proteomes" id="UP000297318"/>
    </source>
</evidence>
<dbReference type="InterPro" id="IPR012042">
    <property type="entry name" value="NeuTTM/CthTTM-like"/>
</dbReference>
<feature type="domain" description="CYTH" evidence="2">
    <location>
        <begin position="95"/>
        <end position="263"/>
    </location>
</feature>
<organism evidence="3 4">
    <name type="scientific">Serinibacter arcticus</name>
    <dbReference type="NCBI Taxonomy" id="1655435"/>
    <lineage>
        <taxon>Bacteria</taxon>
        <taxon>Bacillati</taxon>
        <taxon>Actinomycetota</taxon>
        <taxon>Actinomycetes</taxon>
        <taxon>Micrococcales</taxon>
        <taxon>Beutenbergiaceae</taxon>
        <taxon>Serinibacter</taxon>
    </lineage>
</organism>
<keyword evidence="4" id="KW-1185">Reference proteome</keyword>
<gene>
    <name evidence="3" type="ORF">SERN_2787</name>
</gene>
<dbReference type="SUPFAM" id="SSF55154">
    <property type="entry name" value="CYTH-like phosphatases"/>
    <property type="match status" value="1"/>
</dbReference>